<dbReference type="AlphaFoldDB" id="A0A1P8JQ71"/>
<name>A0A1P8JQ71_9BURK</name>
<proteinExistence type="predicted"/>
<dbReference type="EMBL" id="CP019236">
    <property type="protein sequence ID" value="APW35906.1"/>
    <property type="molecule type" value="Genomic_DNA"/>
</dbReference>
<evidence type="ECO:0000259" key="1">
    <source>
        <dbReference type="Pfam" id="PF01323"/>
    </source>
</evidence>
<dbReference type="STRING" id="1842727.RD110_00675"/>
<dbReference type="Proteomes" id="UP000186609">
    <property type="component" value="Chromosome"/>
</dbReference>
<keyword evidence="3" id="KW-1185">Reference proteome</keyword>
<dbReference type="CDD" id="cd03024">
    <property type="entry name" value="DsbA_FrnE"/>
    <property type="match status" value="1"/>
</dbReference>
<dbReference type="Gene3D" id="3.40.30.10">
    <property type="entry name" value="Glutaredoxin"/>
    <property type="match status" value="1"/>
</dbReference>
<gene>
    <name evidence="2" type="ORF">RD110_00675</name>
</gene>
<dbReference type="GO" id="GO:0016491">
    <property type="term" value="F:oxidoreductase activity"/>
    <property type="evidence" value="ECO:0007669"/>
    <property type="project" value="InterPro"/>
</dbReference>
<protein>
    <recommendedName>
        <fullName evidence="1">DSBA-like thioredoxin domain-containing protein</fullName>
    </recommendedName>
</protein>
<organism evidence="2 3">
    <name type="scientific">Rhodoferax koreensis</name>
    <dbReference type="NCBI Taxonomy" id="1842727"/>
    <lineage>
        <taxon>Bacteria</taxon>
        <taxon>Pseudomonadati</taxon>
        <taxon>Pseudomonadota</taxon>
        <taxon>Betaproteobacteria</taxon>
        <taxon>Burkholderiales</taxon>
        <taxon>Comamonadaceae</taxon>
        <taxon>Rhodoferax</taxon>
    </lineage>
</organism>
<dbReference type="KEGG" id="rhy:RD110_00675"/>
<dbReference type="PANTHER" id="PTHR13887:SF41">
    <property type="entry name" value="THIOREDOXIN SUPERFAMILY PROTEIN"/>
    <property type="match status" value="1"/>
</dbReference>
<dbReference type="InterPro" id="IPR036249">
    <property type="entry name" value="Thioredoxin-like_sf"/>
</dbReference>
<dbReference type="SUPFAM" id="SSF52833">
    <property type="entry name" value="Thioredoxin-like"/>
    <property type="match status" value="1"/>
</dbReference>
<dbReference type="InterPro" id="IPR001853">
    <property type="entry name" value="DSBA-like_thioredoxin_dom"/>
</dbReference>
<dbReference type="Pfam" id="PF01323">
    <property type="entry name" value="DSBA"/>
    <property type="match status" value="1"/>
</dbReference>
<feature type="domain" description="DSBA-like thioredoxin" evidence="1">
    <location>
        <begin position="6"/>
        <end position="210"/>
    </location>
</feature>
<evidence type="ECO:0000313" key="3">
    <source>
        <dbReference type="Proteomes" id="UP000186609"/>
    </source>
</evidence>
<evidence type="ECO:0000313" key="2">
    <source>
        <dbReference type="EMBL" id="APW35906.1"/>
    </source>
</evidence>
<dbReference type="PANTHER" id="PTHR13887">
    <property type="entry name" value="GLUTATHIONE S-TRANSFERASE KAPPA"/>
    <property type="match status" value="1"/>
</dbReference>
<dbReference type="RefSeq" id="WP_076195742.1">
    <property type="nucleotide sequence ID" value="NZ_CP019236.1"/>
</dbReference>
<reference evidence="2 3" key="1">
    <citation type="submission" date="2017-01" db="EMBL/GenBank/DDBJ databases">
        <authorList>
            <person name="Mah S.A."/>
            <person name="Swanson W.J."/>
            <person name="Moy G.W."/>
            <person name="Vacquier V.D."/>
        </authorList>
    </citation>
    <scope>NUCLEOTIDE SEQUENCE [LARGE SCALE GENOMIC DNA]</scope>
    <source>
        <strain evidence="2 3">DCY110</strain>
    </source>
</reference>
<accession>A0A1P8JQ71</accession>
<dbReference type="OrthoDB" id="9799122at2"/>
<sequence>MTTPLTIDIVSDVVCPWCYIGKRKLEAALALPEAASLPPVVIRWHPFQLNPDLPETGMPRKQYLEDKFGGPERAATIYERVRAAGSAVGLALNIDGIAHQANTLAAHALIAFAQRGDRDGSDMKERLLKAYFVENRNIGDIEVLVAIATEAGFDPAAARAFITSPEERAAVSESDQQARQLGVSGVPFFIFNRQLAVSGAQDPATLLEAMKQAVAGAPEAAGDTADR</sequence>